<dbReference type="EMBL" id="JACHGK010000025">
    <property type="protein sequence ID" value="MBB6447649.1"/>
    <property type="molecule type" value="Genomic_DNA"/>
</dbReference>
<accession>A0A7X0HVH2</accession>
<evidence type="ECO:0000313" key="1">
    <source>
        <dbReference type="EMBL" id="MBB6447649.1"/>
    </source>
</evidence>
<dbReference type="Proteomes" id="UP000531594">
    <property type="component" value="Unassembled WGS sequence"/>
</dbReference>
<protein>
    <submittedName>
        <fullName evidence="1">Uncharacterized protein</fullName>
    </submittedName>
</protein>
<keyword evidence="2" id="KW-1185">Reference proteome</keyword>
<gene>
    <name evidence="1" type="ORF">HNR53_004337</name>
</gene>
<proteinExistence type="predicted"/>
<dbReference type="RefSeq" id="WP_184529785.1">
    <property type="nucleotide sequence ID" value="NZ_JACHGK010000025.1"/>
</dbReference>
<reference evidence="1 2" key="1">
    <citation type="submission" date="2020-08" db="EMBL/GenBank/DDBJ databases">
        <title>Genomic Encyclopedia of Type Strains, Phase IV (KMG-IV): sequencing the most valuable type-strain genomes for metagenomic binning, comparative biology and taxonomic classification.</title>
        <authorList>
            <person name="Goeker M."/>
        </authorList>
    </citation>
    <scope>NUCLEOTIDE SEQUENCE [LARGE SCALE GENOMIC DNA]</scope>
    <source>
        <strain evidence="1 2">DSM 5391</strain>
    </source>
</reference>
<sequence>MYRLQIVDTESKTIIVEHEFYNAEIISFFIENCENPEGSYYSMINEDNRYLSCEYVNHVVMTCGEDTFYRVYFKTELNNVYA</sequence>
<dbReference type="AlphaFoldDB" id="A0A7X0HVH2"/>
<evidence type="ECO:0000313" key="2">
    <source>
        <dbReference type="Proteomes" id="UP000531594"/>
    </source>
</evidence>
<organism evidence="1 2">
    <name type="scientific">Bacillus benzoevorans</name>
    <dbReference type="NCBI Taxonomy" id="1456"/>
    <lineage>
        <taxon>Bacteria</taxon>
        <taxon>Bacillati</taxon>
        <taxon>Bacillota</taxon>
        <taxon>Bacilli</taxon>
        <taxon>Bacillales</taxon>
        <taxon>Bacillaceae</taxon>
        <taxon>Bacillus</taxon>
    </lineage>
</organism>
<comment type="caution">
    <text evidence="1">The sequence shown here is derived from an EMBL/GenBank/DDBJ whole genome shotgun (WGS) entry which is preliminary data.</text>
</comment>
<name>A0A7X0HVH2_9BACI</name>